<sequence length="40" mass="4459">VISPMEQCIWMMAKPIHTKMAIMLIGVSYSKGSTTTCTRL</sequence>
<proteinExistence type="predicted"/>
<protein>
    <submittedName>
        <fullName evidence="1">Uncharacterized protein</fullName>
    </submittedName>
</protein>
<keyword evidence="2" id="KW-1185">Reference proteome</keyword>
<organism evidence="1 2">
    <name type="scientific">Trichostrongylus colubriformis</name>
    <name type="common">Black scour worm</name>
    <dbReference type="NCBI Taxonomy" id="6319"/>
    <lineage>
        <taxon>Eukaryota</taxon>
        <taxon>Metazoa</taxon>
        <taxon>Ecdysozoa</taxon>
        <taxon>Nematoda</taxon>
        <taxon>Chromadorea</taxon>
        <taxon>Rhabditida</taxon>
        <taxon>Rhabditina</taxon>
        <taxon>Rhabditomorpha</taxon>
        <taxon>Strongyloidea</taxon>
        <taxon>Trichostrongylidae</taxon>
        <taxon>Trichostrongylus</taxon>
    </lineage>
</organism>
<name>A0AAN8J292_TRICO</name>
<reference evidence="1 2" key="1">
    <citation type="submission" date="2019-10" db="EMBL/GenBank/DDBJ databases">
        <title>Assembly and Annotation for the nematode Trichostrongylus colubriformis.</title>
        <authorList>
            <person name="Martin J."/>
        </authorList>
    </citation>
    <scope>NUCLEOTIDE SEQUENCE [LARGE SCALE GENOMIC DNA]</scope>
    <source>
        <strain evidence="1">G859</strain>
        <tissue evidence="1">Whole worm</tissue>
    </source>
</reference>
<evidence type="ECO:0000313" key="2">
    <source>
        <dbReference type="Proteomes" id="UP001331761"/>
    </source>
</evidence>
<feature type="non-terminal residue" evidence="1">
    <location>
        <position position="1"/>
    </location>
</feature>
<gene>
    <name evidence="1" type="ORF">GCK32_021837</name>
</gene>
<comment type="caution">
    <text evidence="1">The sequence shown here is derived from an EMBL/GenBank/DDBJ whole genome shotgun (WGS) entry which is preliminary data.</text>
</comment>
<evidence type="ECO:0000313" key="1">
    <source>
        <dbReference type="EMBL" id="KAK5978979.1"/>
    </source>
</evidence>
<dbReference type="AlphaFoldDB" id="A0AAN8J292"/>
<accession>A0AAN8J292</accession>
<dbReference type="EMBL" id="WIXE01008801">
    <property type="protein sequence ID" value="KAK5978979.1"/>
    <property type="molecule type" value="Genomic_DNA"/>
</dbReference>
<dbReference type="Proteomes" id="UP001331761">
    <property type="component" value="Unassembled WGS sequence"/>
</dbReference>